<dbReference type="InterPro" id="IPR029058">
    <property type="entry name" value="AB_hydrolase_fold"/>
</dbReference>
<sequence>EVWGQGPAIILVHGNSETHEIFDVLIPSLAKDHTVYAVDSRCHGQSENTERISYELMCDDMIQFIKKLDIHKPILYGFSDGGVIGLMIAMKEPDLLSKLISSGADLYPTGMKLTLFPAMIKEAIHRDKVYRMMFKEPHIKARELQKIKIPTVILAGEHDAIRTSHTKKIARSIPGSILEILPGETHTSYVISSEKLYPILKKYL</sequence>
<proteinExistence type="predicted"/>
<dbReference type="Pfam" id="PF00561">
    <property type="entry name" value="Abhydrolase_1"/>
    <property type="match status" value="1"/>
</dbReference>
<dbReference type="EMBL" id="DVMO01000119">
    <property type="protein sequence ID" value="HIU28293.1"/>
    <property type="molecule type" value="Genomic_DNA"/>
</dbReference>
<dbReference type="GO" id="GO:0016020">
    <property type="term" value="C:membrane"/>
    <property type="evidence" value="ECO:0007669"/>
    <property type="project" value="TreeGrafter"/>
</dbReference>
<comment type="caution">
    <text evidence="3">The sequence shown here is derived from an EMBL/GenBank/DDBJ whole genome shotgun (WGS) entry which is preliminary data.</text>
</comment>
<feature type="domain" description="AB hydrolase-1" evidence="2">
    <location>
        <begin position="7"/>
        <end position="131"/>
    </location>
</feature>
<feature type="non-terminal residue" evidence="3">
    <location>
        <position position="1"/>
    </location>
</feature>
<evidence type="ECO:0000256" key="1">
    <source>
        <dbReference type="ARBA" id="ARBA00022801"/>
    </source>
</evidence>
<accession>A0A9D1I6W1</accession>
<reference evidence="3" key="1">
    <citation type="submission" date="2020-10" db="EMBL/GenBank/DDBJ databases">
        <authorList>
            <person name="Gilroy R."/>
        </authorList>
    </citation>
    <scope>NUCLEOTIDE SEQUENCE</scope>
    <source>
        <strain evidence="3">11300</strain>
    </source>
</reference>
<dbReference type="Proteomes" id="UP000824091">
    <property type="component" value="Unassembled WGS sequence"/>
</dbReference>
<reference evidence="3" key="2">
    <citation type="journal article" date="2021" name="PeerJ">
        <title>Extensive microbial diversity within the chicken gut microbiome revealed by metagenomics and culture.</title>
        <authorList>
            <person name="Gilroy R."/>
            <person name="Ravi A."/>
            <person name="Getino M."/>
            <person name="Pursley I."/>
            <person name="Horton D.L."/>
            <person name="Alikhan N.F."/>
            <person name="Baker D."/>
            <person name="Gharbi K."/>
            <person name="Hall N."/>
            <person name="Watson M."/>
            <person name="Adriaenssens E.M."/>
            <person name="Foster-Nyarko E."/>
            <person name="Jarju S."/>
            <person name="Secka A."/>
            <person name="Antonio M."/>
            <person name="Oren A."/>
            <person name="Chaudhuri R.R."/>
            <person name="La Ragione R."/>
            <person name="Hildebrand F."/>
            <person name="Pallen M.J."/>
        </authorList>
    </citation>
    <scope>NUCLEOTIDE SEQUENCE</scope>
    <source>
        <strain evidence="3">11300</strain>
    </source>
</reference>
<dbReference type="PANTHER" id="PTHR43798">
    <property type="entry name" value="MONOACYLGLYCEROL LIPASE"/>
    <property type="match status" value="1"/>
</dbReference>
<dbReference type="AlphaFoldDB" id="A0A9D1I6W1"/>
<gene>
    <name evidence="3" type="ORF">IAD16_07940</name>
</gene>
<dbReference type="SUPFAM" id="SSF53474">
    <property type="entry name" value="alpha/beta-Hydrolases"/>
    <property type="match status" value="1"/>
</dbReference>
<organism evidence="3 4">
    <name type="scientific">Candidatus Fimisoma avicola</name>
    <dbReference type="NCBI Taxonomy" id="2840826"/>
    <lineage>
        <taxon>Bacteria</taxon>
        <taxon>Bacillati</taxon>
        <taxon>Bacillota</taxon>
        <taxon>Clostridia</taxon>
        <taxon>Eubacteriales</taxon>
        <taxon>Candidatus Fimisoma</taxon>
    </lineage>
</organism>
<protein>
    <submittedName>
        <fullName evidence="3">Alpha/beta hydrolase</fullName>
    </submittedName>
</protein>
<evidence type="ECO:0000313" key="4">
    <source>
        <dbReference type="Proteomes" id="UP000824091"/>
    </source>
</evidence>
<keyword evidence="1 3" id="KW-0378">Hydrolase</keyword>
<dbReference type="InterPro" id="IPR050266">
    <property type="entry name" value="AB_hydrolase_sf"/>
</dbReference>
<dbReference type="Gene3D" id="3.40.50.1820">
    <property type="entry name" value="alpha/beta hydrolase"/>
    <property type="match status" value="1"/>
</dbReference>
<evidence type="ECO:0000259" key="2">
    <source>
        <dbReference type="Pfam" id="PF00561"/>
    </source>
</evidence>
<name>A0A9D1I6W1_9FIRM</name>
<evidence type="ECO:0000313" key="3">
    <source>
        <dbReference type="EMBL" id="HIU28293.1"/>
    </source>
</evidence>
<dbReference type="GO" id="GO:0016787">
    <property type="term" value="F:hydrolase activity"/>
    <property type="evidence" value="ECO:0007669"/>
    <property type="project" value="UniProtKB-KW"/>
</dbReference>
<dbReference type="InterPro" id="IPR000073">
    <property type="entry name" value="AB_hydrolase_1"/>
</dbReference>
<dbReference type="PANTHER" id="PTHR43798:SF31">
    <property type="entry name" value="AB HYDROLASE SUPERFAMILY PROTEIN YCLE"/>
    <property type="match status" value="1"/>
</dbReference>